<dbReference type="EMBL" id="JAPFFF010000015">
    <property type="protein sequence ID" value="KAK8866584.1"/>
    <property type="molecule type" value="Genomic_DNA"/>
</dbReference>
<dbReference type="InterPro" id="IPR027859">
    <property type="entry name" value="KATNIP_dom"/>
</dbReference>
<dbReference type="Proteomes" id="UP001470230">
    <property type="component" value="Unassembled WGS sequence"/>
</dbReference>
<evidence type="ECO:0000259" key="2">
    <source>
        <dbReference type="Pfam" id="PF14652"/>
    </source>
</evidence>
<proteinExistence type="predicted"/>
<accession>A0ABR2INV0</accession>
<feature type="domain" description="KATNIP" evidence="2">
    <location>
        <begin position="219"/>
        <end position="466"/>
    </location>
</feature>
<sequence length="506" mass="57194">MSALRPPVLTLGPPIAKPRKKNLNAHIAKPQPISTPRSSRSVLRSSSPHAGNIIPNGSFNLGHFLKDHTSNGKSYDDNYNSPLSNKKTHIRKIGMSSSEHRSFSIDLSDISKPADLACGRSNQGNRKIQHSASLRKTRHSMGNDSFKDSPLAFNEQAIENNQEDIQEEGQVVVITIHSNWGDPNFLRISSISILDNNYMAVQVLRSTTSPDLGVDTSCLFDGHLIKKEIDQLFSIPWNSNHEPVRIAIVVPADIEISGVRIFNSEISLDSSVKDITILLDSSNTLNGEIPKNFGIDFKFTQQMRQDAIESSRLIDDYFNENREKSFQDQYGFYPLFSTKTLSFEIKKSWTDEYYIGLNGIEIYDQYNKLIQLDDIDDIIIHHCRLSNSPSLLIKHDMHTSRPEKQFLTEIIPGKNPLIEIIFKENHFLSRIVLWNFNSSSDPVEYGVKYIKICSDENVIWCGKIPKSTGNEMSADKKIKTIWLTDSTEIKNQSINNRGSETNQLVA</sequence>
<name>A0ABR2INV0_9EUKA</name>
<evidence type="ECO:0000313" key="3">
    <source>
        <dbReference type="EMBL" id="KAK8866584.1"/>
    </source>
</evidence>
<reference evidence="3 4" key="1">
    <citation type="submission" date="2024-04" db="EMBL/GenBank/DDBJ databases">
        <title>Tritrichomonas musculus Genome.</title>
        <authorList>
            <person name="Alves-Ferreira E."/>
            <person name="Grigg M."/>
            <person name="Lorenzi H."/>
            <person name="Galac M."/>
        </authorList>
    </citation>
    <scope>NUCLEOTIDE SEQUENCE [LARGE SCALE GENOMIC DNA]</scope>
    <source>
        <strain evidence="3 4">EAF2021</strain>
    </source>
</reference>
<comment type="caution">
    <text evidence="3">The sequence shown here is derived from an EMBL/GenBank/DDBJ whole genome shotgun (WGS) entry which is preliminary data.</text>
</comment>
<gene>
    <name evidence="3" type="ORF">M9Y10_009548</name>
</gene>
<protein>
    <recommendedName>
        <fullName evidence="2">KATNIP domain-containing protein</fullName>
    </recommendedName>
</protein>
<evidence type="ECO:0000256" key="1">
    <source>
        <dbReference type="SAM" id="MobiDB-lite"/>
    </source>
</evidence>
<feature type="compositionally biased region" description="Low complexity" evidence="1">
    <location>
        <begin position="34"/>
        <end position="47"/>
    </location>
</feature>
<keyword evidence="4" id="KW-1185">Reference proteome</keyword>
<feature type="region of interest" description="Disordered" evidence="1">
    <location>
        <begin position="29"/>
        <end position="55"/>
    </location>
</feature>
<dbReference type="InterPro" id="IPR026704">
    <property type="entry name" value="KATNIP"/>
</dbReference>
<dbReference type="PANTHER" id="PTHR21534">
    <property type="entry name" value="KATANIN-INTERACTING PROTEIN"/>
    <property type="match status" value="1"/>
</dbReference>
<dbReference type="PANTHER" id="PTHR21534:SF0">
    <property type="entry name" value="KATANIN-INTERACTING PROTEIN"/>
    <property type="match status" value="1"/>
</dbReference>
<organism evidence="3 4">
    <name type="scientific">Tritrichomonas musculus</name>
    <dbReference type="NCBI Taxonomy" id="1915356"/>
    <lineage>
        <taxon>Eukaryota</taxon>
        <taxon>Metamonada</taxon>
        <taxon>Parabasalia</taxon>
        <taxon>Tritrichomonadida</taxon>
        <taxon>Tritrichomonadidae</taxon>
        <taxon>Tritrichomonas</taxon>
    </lineage>
</organism>
<evidence type="ECO:0000313" key="4">
    <source>
        <dbReference type="Proteomes" id="UP001470230"/>
    </source>
</evidence>
<dbReference type="Pfam" id="PF14652">
    <property type="entry name" value="DUF4457"/>
    <property type="match status" value="1"/>
</dbReference>